<dbReference type="Proteomes" id="UP000199546">
    <property type="component" value="Unassembled WGS sequence"/>
</dbReference>
<protein>
    <recommendedName>
        <fullName evidence="3">Peptide chain release factor 1 (ERF1)</fullName>
    </recommendedName>
</protein>
<evidence type="ECO:0000313" key="2">
    <source>
        <dbReference type="Proteomes" id="UP000199546"/>
    </source>
</evidence>
<keyword evidence="2" id="KW-1185">Reference proteome</keyword>
<dbReference type="RefSeq" id="WP_093583648.1">
    <property type="nucleotide sequence ID" value="NZ_FPBA01000026.1"/>
</dbReference>
<dbReference type="STRING" id="1296565.SAMN05660657_04862"/>
<evidence type="ECO:0000313" key="1">
    <source>
        <dbReference type="EMBL" id="SFU02730.1"/>
    </source>
</evidence>
<evidence type="ECO:0008006" key="3">
    <source>
        <dbReference type="Google" id="ProtNLM"/>
    </source>
</evidence>
<dbReference type="Pfam" id="PF18844">
    <property type="entry name" value="baeRF_family2"/>
    <property type="match status" value="1"/>
</dbReference>
<organism evidence="1 2">
    <name type="scientific">Geodermatophilus amargosae</name>
    <dbReference type="NCBI Taxonomy" id="1296565"/>
    <lineage>
        <taxon>Bacteria</taxon>
        <taxon>Bacillati</taxon>
        <taxon>Actinomycetota</taxon>
        <taxon>Actinomycetes</taxon>
        <taxon>Geodermatophilales</taxon>
        <taxon>Geodermatophilaceae</taxon>
        <taxon>Geodermatophilus</taxon>
    </lineage>
</organism>
<dbReference type="EMBL" id="FPBA01000026">
    <property type="protein sequence ID" value="SFU02730.1"/>
    <property type="molecule type" value="Genomic_DNA"/>
</dbReference>
<dbReference type="OrthoDB" id="5179393at2"/>
<accession>A0A1I7CTH8</accession>
<reference evidence="2" key="1">
    <citation type="submission" date="2016-10" db="EMBL/GenBank/DDBJ databases">
        <authorList>
            <person name="Varghese N."/>
            <person name="Submissions S."/>
        </authorList>
    </citation>
    <scope>NUCLEOTIDE SEQUENCE [LARGE SCALE GENOMIC DNA]</scope>
    <source>
        <strain evidence="2">DSM 46136</strain>
    </source>
</reference>
<dbReference type="AlphaFoldDB" id="A0A1I7CTH8"/>
<proteinExistence type="predicted"/>
<dbReference type="Gene3D" id="3.30.420.60">
    <property type="entry name" value="eRF1 domain 2"/>
    <property type="match status" value="1"/>
</dbReference>
<name>A0A1I7CTH8_9ACTN</name>
<dbReference type="InterPro" id="IPR040701">
    <property type="entry name" value="Bact_RF_family2"/>
</dbReference>
<dbReference type="InterPro" id="IPR042226">
    <property type="entry name" value="eFR1_2_sf"/>
</dbReference>
<sequence length="377" mass="39863">MDVSFLAPVFEADGPFATVTADVTHNTENADTELDLRVRAVADKLTEQGAPSAVVEAVRSRLLEGNDGGEAGTIRGRAVVAAADGTVVLDQALADVPRQELAEWSPRPHLLPVLRALPGRVPHVVVLTDRVGADLTLAHLPGHADEEETVEGDSFQIRKIQGGGWAHHRYQHNAENKWVHNADDVAEHIASVVRRVHPRFVLLAGDMRARQILTDRASGLWSDLIVSIDEGGRAAGADREPVERKAAELVAEHEARDEAETVEKISSAGAHGLAVTGTANVVEALRKAQVETLVLADPADDEQLLVGASPLELGVDQADMDALGVQEVHSVPADSALLAAAVASTAGLVVVPRAAMPGDIPVAAILRYTDESTPTPQ</sequence>
<gene>
    <name evidence="1" type="ORF">SAMN05660657_04862</name>
</gene>